<feature type="active site" description="Cysteine persulfide intermediate" evidence="3">
    <location>
        <position position="102"/>
    </location>
</feature>
<dbReference type="STRING" id="695939.SAMN00790413_05836"/>
<dbReference type="PANTHER" id="PTHR30592">
    <property type="entry name" value="FORMATE DEHYDROGENASE"/>
    <property type="match status" value="1"/>
</dbReference>
<gene>
    <name evidence="3" type="primary">fdhD</name>
    <name evidence="4" type="ORF">SAMN00790413_05836</name>
</gene>
<dbReference type="NCBIfam" id="TIGR00129">
    <property type="entry name" value="fdhD_narQ"/>
    <property type="match status" value="1"/>
</dbReference>
<organism evidence="4 5">
    <name type="scientific">Deinococcus hopiensis KR-140</name>
    <dbReference type="NCBI Taxonomy" id="695939"/>
    <lineage>
        <taxon>Bacteria</taxon>
        <taxon>Thermotogati</taxon>
        <taxon>Deinococcota</taxon>
        <taxon>Deinococci</taxon>
        <taxon>Deinococcales</taxon>
        <taxon>Deinococcaceae</taxon>
        <taxon>Deinococcus</taxon>
    </lineage>
</organism>
<dbReference type="GO" id="GO:0016783">
    <property type="term" value="F:sulfurtransferase activity"/>
    <property type="evidence" value="ECO:0007669"/>
    <property type="project" value="InterPro"/>
</dbReference>
<name>A0A1W1UDN7_9DEIO</name>
<dbReference type="Gene3D" id="3.40.140.10">
    <property type="entry name" value="Cytidine Deaminase, domain 2"/>
    <property type="match status" value="1"/>
</dbReference>
<protein>
    <recommendedName>
        <fullName evidence="3">Sulfur carrier protein FdhD</fullName>
    </recommendedName>
</protein>
<dbReference type="EMBL" id="FWWU01000003">
    <property type="protein sequence ID" value="SMB79208.1"/>
    <property type="molecule type" value="Genomic_DNA"/>
</dbReference>
<proteinExistence type="inferred from homology"/>
<dbReference type="PIRSF" id="PIRSF015626">
    <property type="entry name" value="FdhD"/>
    <property type="match status" value="1"/>
</dbReference>
<evidence type="ECO:0000256" key="3">
    <source>
        <dbReference type="HAMAP-Rule" id="MF_00187"/>
    </source>
</evidence>
<dbReference type="OrthoDB" id="9782042at2"/>
<comment type="subcellular location">
    <subcellularLocation>
        <location evidence="3">Cytoplasm</location>
    </subcellularLocation>
</comment>
<evidence type="ECO:0000256" key="1">
    <source>
        <dbReference type="ARBA" id="ARBA00022490"/>
    </source>
</evidence>
<keyword evidence="5" id="KW-1185">Reference proteome</keyword>
<dbReference type="PANTHER" id="PTHR30592:SF1">
    <property type="entry name" value="SULFUR CARRIER PROTEIN FDHD"/>
    <property type="match status" value="1"/>
</dbReference>
<comment type="function">
    <text evidence="3">Required for formate dehydrogenase (FDH) activity. Acts as a sulfur carrier protein that transfers sulfur from IscS to the molybdenum cofactor prior to its insertion into FDH.</text>
</comment>
<sequence length="261" mass="27363">MGETPTADLDDVAVEEPLELRLVQGEEERPLSVTLRTPGADEDLVLGLLYAEGAIACADDVLSLSVWRRGDVSAPNVVRVELRSGFAALDILARRTFTSSACGVCGAGSIERLALRARPPLWSGPPLSPALVARLPSGLRARQPLFTATGGMHAAGLFTPEGECLAVREDVGRHNAVDKVIGWALRAGCLPLSDHLLAVSSRAGFEVVQKAVLAGVPVVCAMSAPTSLAVEVAQGFGVTLIGFARGARFNVYSGPERLGKF</sequence>
<comment type="similarity">
    <text evidence="3">Belongs to the FdhD family.</text>
</comment>
<keyword evidence="2 3" id="KW-0501">Molybdenum cofactor biosynthesis</keyword>
<dbReference type="HAMAP" id="MF_00187">
    <property type="entry name" value="FdhD"/>
    <property type="match status" value="1"/>
</dbReference>
<dbReference type="Proteomes" id="UP000192582">
    <property type="component" value="Unassembled WGS sequence"/>
</dbReference>
<dbReference type="AlphaFoldDB" id="A0A1W1UDN7"/>
<dbReference type="SUPFAM" id="SSF53927">
    <property type="entry name" value="Cytidine deaminase-like"/>
    <property type="match status" value="1"/>
</dbReference>
<evidence type="ECO:0000256" key="2">
    <source>
        <dbReference type="ARBA" id="ARBA00023150"/>
    </source>
</evidence>
<dbReference type="InterPro" id="IPR016193">
    <property type="entry name" value="Cytidine_deaminase-like"/>
</dbReference>
<dbReference type="NCBIfam" id="NF001943">
    <property type="entry name" value="PRK00724.1-2"/>
    <property type="match status" value="1"/>
</dbReference>
<feature type="binding site" evidence="3">
    <location>
        <begin position="243"/>
        <end position="248"/>
    </location>
    <ligand>
        <name>Mo-bis(molybdopterin guanine dinucleotide)</name>
        <dbReference type="ChEBI" id="CHEBI:60539"/>
    </ligand>
</feature>
<dbReference type="Pfam" id="PF02634">
    <property type="entry name" value="FdhD-NarQ"/>
    <property type="match status" value="1"/>
</dbReference>
<reference evidence="4 5" key="1">
    <citation type="submission" date="2017-04" db="EMBL/GenBank/DDBJ databases">
        <authorList>
            <person name="Afonso C.L."/>
            <person name="Miller P.J."/>
            <person name="Scott M.A."/>
            <person name="Spackman E."/>
            <person name="Goraichik I."/>
            <person name="Dimitrov K.M."/>
            <person name="Suarez D.L."/>
            <person name="Swayne D.E."/>
        </authorList>
    </citation>
    <scope>NUCLEOTIDE SEQUENCE [LARGE SCALE GENOMIC DNA]</scope>
    <source>
        <strain evidence="4 5">KR-140</strain>
    </source>
</reference>
<evidence type="ECO:0000313" key="5">
    <source>
        <dbReference type="Proteomes" id="UP000192582"/>
    </source>
</evidence>
<dbReference type="GO" id="GO:0006777">
    <property type="term" value="P:Mo-molybdopterin cofactor biosynthetic process"/>
    <property type="evidence" value="ECO:0007669"/>
    <property type="project" value="UniProtKB-UniRule"/>
</dbReference>
<dbReference type="GO" id="GO:0005737">
    <property type="term" value="C:cytoplasm"/>
    <property type="evidence" value="ECO:0007669"/>
    <property type="project" value="UniProtKB-SubCell"/>
</dbReference>
<keyword evidence="1 3" id="KW-0963">Cytoplasm</keyword>
<dbReference type="Gene3D" id="3.10.20.10">
    <property type="match status" value="1"/>
</dbReference>
<dbReference type="InterPro" id="IPR003786">
    <property type="entry name" value="FdhD"/>
</dbReference>
<accession>A0A1W1UDN7</accession>
<dbReference type="GO" id="GO:0097163">
    <property type="term" value="F:sulfur carrier activity"/>
    <property type="evidence" value="ECO:0007669"/>
    <property type="project" value="UniProtKB-UniRule"/>
</dbReference>
<evidence type="ECO:0000313" key="4">
    <source>
        <dbReference type="EMBL" id="SMB79208.1"/>
    </source>
</evidence>
<dbReference type="RefSeq" id="WP_084045453.1">
    <property type="nucleotide sequence ID" value="NZ_FWWU01000003.1"/>
</dbReference>